<dbReference type="EMBL" id="CP045201">
    <property type="protein sequence ID" value="QOL81237.1"/>
    <property type="molecule type" value="Genomic_DNA"/>
</dbReference>
<dbReference type="Proteomes" id="UP000594118">
    <property type="component" value="Chromosome"/>
</dbReference>
<dbReference type="InterPro" id="IPR001736">
    <property type="entry name" value="PLipase_D/transphosphatidylase"/>
</dbReference>
<gene>
    <name evidence="7" type="ORF">F3W81_10680</name>
</gene>
<proteinExistence type="predicted"/>
<sequence>MPKDRSTTPRFEPLVTASEMFPALERLCLNTQEELLMSFRILDPLTRVRSKEALDLGLESWADLIHHVAERGVKIRMLMADFDPLFTPDLHQNAWSNAQRFASRLPKEAEILCALHECKSAPMWKRVFWPKIKSRIADLSNYAPAQLTALQHQAMRGEVALHPVTLHQKFAVSDGATAIIGGIDVNERRWDDEQHDRRAEETWHDVSILIAGRVVGDLRRHFADSWERARRAGATSFGVDATSVAETHPLPAKLHSASGPRLLRTISCDQDSPIRIGPKSKITEHEEAHIAAFDSAKRLVYIETQFFRHMPLAKALARAAERSPSLQVILVMPSEPDRVIFEGKRGFDVRHAQALQLRCLRVLRRAFGDRLAIMAPAQPRKAPDNTPMPLHGAGIIYLHSKVTLVDDQLGIVGSANLNGRSMRWDTEASLQFHGKRDIKMIRERLMKTWLRDRMSTIDVKKASDWAKVAQETADLPPDAREAYILPWPEERNRRFARPFPILPAEMF</sequence>
<evidence type="ECO:0000256" key="4">
    <source>
        <dbReference type="ARBA" id="ARBA00022525"/>
    </source>
</evidence>
<feature type="domain" description="PLD phosphodiesterase" evidence="6">
    <location>
        <begin position="162"/>
        <end position="189"/>
    </location>
</feature>
<evidence type="ECO:0000256" key="3">
    <source>
        <dbReference type="ARBA" id="ARBA00018392"/>
    </source>
</evidence>
<dbReference type="SUPFAM" id="SSF56024">
    <property type="entry name" value="Phospholipase D/nuclease"/>
    <property type="match status" value="2"/>
</dbReference>
<dbReference type="CDD" id="cd09105">
    <property type="entry name" value="PLDc_vPLD1_2_like_2"/>
    <property type="match status" value="1"/>
</dbReference>
<reference evidence="7 8" key="1">
    <citation type="submission" date="2019-10" db="EMBL/GenBank/DDBJ databases">
        <title>Pseudopuniceibacterium sp. HQ09 islated from Antarctica.</title>
        <authorList>
            <person name="Liao L."/>
            <person name="Su S."/>
            <person name="Chen B."/>
            <person name="Yu Y."/>
        </authorList>
    </citation>
    <scope>NUCLEOTIDE SEQUENCE [LARGE SCALE GENOMIC DNA]</scope>
    <source>
        <strain evidence="7 8">HQ09</strain>
    </source>
</reference>
<keyword evidence="8" id="KW-1185">Reference proteome</keyword>
<dbReference type="KEGG" id="pshq:F3W81_10680"/>
<dbReference type="Gene3D" id="3.30.870.10">
    <property type="entry name" value="Endonuclease Chain A"/>
    <property type="match status" value="2"/>
</dbReference>
<evidence type="ECO:0000313" key="8">
    <source>
        <dbReference type="Proteomes" id="UP000594118"/>
    </source>
</evidence>
<dbReference type="GO" id="GO:0005576">
    <property type="term" value="C:extracellular region"/>
    <property type="evidence" value="ECO:0007669"/>
    <property type="project" value="UniProtKB-SubCell"/>
</dbReference>
<dbReference type="PANTHER" id="PTHR21248:SF22">
    <property type="entry name" value="PHOSPHOLIPASE D"/>
    <property type="match status" value="1"/>
</dbReference>
<evidence type="ECO:0000256" key="1">
    <source>
        <dbReference type="ARBA" id="ARBA00003145"/>
    </source>
</evidence>
<feature type="domain" description="PLD phosphodiesterase" evidence="6">
    <location>
        <begin position="394"/>
        <end position="421"/>
    </location>
</feature>
<comment type="subcellular location">
    <subcellularLocation>
        <location evidence="2">Secreted</location>
    </subcellularLocation>
</comment>
<dbReference type="GO" id="GO:0030572">
    <property type="term" value="F:phosphatidyltransferase activity"/>
    <property type="evidence" value="ECO:0007669"/>
    <property type="project" value="UniProtKB-ARBA"/>
</dbReference>
<protein>
    <recommendedName>
        <fullName evidence="3">Phospholipase D</fullName>
    </recommendedName>
    <alternativeName>
        <fullName evidence="5">Choline phosphatase</fullName>
    </alternativeName>
</protein>
<dbReference type="SMART" id="SM00155">
    <property type="entry name" value="PLDc"/>
    <property type="match status" value="2"/>
</dbReference>
<dbReference type="PANTHER" id="PTHR21248">
    <property type="entry name" value="CARDIOLIPIN SYNTHASE"/>
    <property type="match status" value="1"/>
</dbReference>
<evidence type="ECO:0000259" key="6">
    <source>
        <dbReference type="PROSITE" id="PS50035"/>
    </source>
</evidence>
<comment type="function">
    <text evidence="1">Could be a virulence factor.</text>
</comment>
<dbReference type="AlphaFoldDB" id="A0A7L9WNE6"/>
<evidence type="ECO:0000313" key="7">
    <source>
        <dbReference type="EMBL" id="QOL81237.1"/>
    </source>
</evidence>
<evidence type="ECO:0000256" key="5">
    <source>
        <dbReference type="ARBA" id="ARBA00029594"/>
    </source>
</evidence>
<name>A0A7L9WNE6_9RHOB</name>
<dbReference type="Pfam" id="PF13091">
    <property type="entry name" value="PLDc_2"/>
    <property type="match status" value="1"/>
</dbReference>
<evidence type="ECO:0000256" key="2">
    <source>
        <dbReference type="ARBA" id="ARBA00004613"/>
    </source>
</evidence>
<accession>A0A7L9WNE6</accession>
<keyword evidence="4" id="KW-0964">Secreted</keyword>
<dbReference type="PROSITE" id="PS50035">
    <property type="entry name" value="PLD"/>
    <property type="match status" value="2"/>
</dbReference>
<organism evidence="7 8">
    <name type="scientific">Pseudooceanicola spongiae</name>
    <dbReference type="NCBI Taxonomy" id="2613965"/>
    <lineage>
        <taxon>Bacteria</taxon>
        <taxon>Pseudomonadati</taxon>
        <taxon>Pseudomonadota</taxon>
        <taxon>Alphaproteobacteria</taxon>
        <taxon>Rhodobacterales</taxon>
        <taxon>Paracoccaceae</taxon>
        <taxon>Pseudooceanicola</taxon>
    </lineage>
</organism>
<dbReference type="GO" id="GO:0032049">
    <property type="term" value="P:cardiolipin biosynthetic process"/>
    <property type="evidence" value="ECO:0007669"/>
    <property type="project" value="UniProtKB-ARBA"/>
</dbReference>
<dbReference type="RefSeq" id="WP_193079157.1">
    <property type="nucleotide sequence ID" value="NZ_CP045201.1"/>
</dbReference>
<dbReference type="InterPro" id="IPR025202">
    <property type="entry name" value="PLD-like_dom"/>
</dbReference>